<dbReference type="Pfam" id="PF07484">
    <property type="entry name" value="Collar"/>
    <property type="match status" value="1"/>
</dbReference>
<feature type="domain" description="Phage tail collar" evidence="2">
    <location>
        <begin position="33"/>
        <end position="74"/>
    </location>
</feature>
<organism evidence="3">
    <name type="scientific">viral metagenome</name>
    <dbReference type="NCBI Taxonomy" id="1070528"/>
    <lineage>
        <taxon>unclassified sequences</taxon>
        <taxon>metagenomes</taxon>
        <taxon>organismal metagenomes</taxon>
    </lineage>
</organism>
<evidence type="ECO:0000259" key="2">
    <source>
        <dbReference type="Pfam" id="PF07484"/>
    </source>
</evidence>
<evidence type="ECO:0000313" key="3">
    <source>
        <dbReference type="EMBL" id="QHT92384.1"/>
    </source>
</evidence>
<evidence type="ECO:0000256" key="1">
    <source>
        <dbReference type="SAM" id="MobiDB-lite"/>
    </source>
</evidence>
<dbReference type="AlphaFoldDB" id="A0A6C0IGX7"/>
<sequence>MTSVLTRSSALTARNKPSTGDTKTSFVNVDHLGWLNCNGRAMDKTTYNLLFQVIGYTFGGSGNSFNLPDFQGRVQGSVGTIVETCGTTAFAPGTSTGEVQHKLTIAEMPAHNHNNLAGTPGATNPALPGTTDVIGNHTHGITDPGHAHSYVNQVNDVSVNNLTTQTSAASNSDIGQTTGTSTTGITINPAGTHSHNIASNGGDACHNNMQPTLFYGNTFIYSGIPMNGTFPFTTGLSPVLI</sequence>
<feature type="region of interest" description="Disordered" evidence="1">
    <location>
        <begin position="1"/>
        <end position="23"/>
    </location>
</feature>
<protein>
    <recommendedName>
        <fullName evidence="2">Phage tail collar domain-containing protein</fullName>
    </recommendedName>
</protein>
<dbReference type="SUPFAM" id="SSF88874">
    <property type="entry name" value="Receptor-binding domain of short tail fibre protein gp12"/>
    <property type="match status" value="1"/>
</dbReference>
<name>A0A6C0IGX7_9ZZZZ</name>
<accession>A0A6C0IGX7</accession>
<dbReference type="EMBL" id="MN740183">
    <property type="protein sequence ID" value="QHT92384.1"/>
    <property type="molecule type" value="Genomic_DNA"/>
</dbReference>
<dbReference type="Gene3D" id="3.90.1340.10">
    <property type="entry name" value="Phage tail collar domain"/>
    <property type="match status" value="1"/>
</dbReference>
<dbReference type="InterPro" id="IPR037053">
    <property type="entry name" value="Phage_tail_collar_dom_sf"/>
</dbReference>
<dbReference type="InterPro" id="IPR011083">
    <property type="entry name" value="Phage_tail_collar_dom"/>
</dbReference>
<reference evidence="3" key="1">
    <citation type="journal article" date="2020" name="Nature">
        <title>Giant virus diversity and host interactions through global metagenomics.</title>
        <authorList>
            <person name="Schulz F."/>
            <person name="Roux S."/>
            <person name="Paez-Espino D."/>
            <person name="Jungbluth S."/>
            <person name="Walsh D.A."/>
            <person name="Denef V.J."/>
            <person name="McMahon K.D."/>
            <person name="Konstantinidis K.T."/>
            <person name="Eloe-Fadrosh E.A."/>
            <person name="Kyrpides N.C."/>
            <person name="Woyke T."/>
        </authorList>
    </citation>
    <scope>NUCLEOTIDE SEQUENCE</scope>
    <source>
        <strain evidence="3">GVMAG-M-3300023184-88</strain>
    </source>
</reference>
<proteinExistence type="predicted"/>